<dbReference type="EMBL" id="JAAKZW010000001">
    <property type="protein sequence ID" value="NGO74081.1"/>
    <property type="molecule type" value="Genomic_DNA"/>
</dbReference>
<dbReference type="GO" id="GO:0008168">
    <property type="term" value="F:methyltransferase activity"/>
    <property type="evidence" value="ECO:0007669"/>
    <property type="project" value="UniProtKB-KW"/>
</dbReference>
<dbReference type="Proteomes" id="UP000481109">
    <property type="component" value="Unassembled WGS sequence"/>
</dbReference>
<keyword evidence="2" id="KW-1185">Reference proteome</keyword>
<dbReference type="InterPro" id="IPR029063">
    <property type="entry name" value="SAM-dependent_MTases_sf"/>
</dbReference>
<accession>A0A6G4XBQ8</accession>
<dbReference type="GO" id="GO:0032259">
    <property type="term" value="P:methylation"/>
    <property type="evidence" value="ECO:0007669"/>
    <property type="project" value="UniProtKB-KW"/>
</dbReference>
<evidence type="ECO:0000313" key="2">
    <source>
        <dbReference type="Proteomes" id="UP000481109"/>
    </source>
</evidence>
<keyword evidence="1" id="KW-0489">Methyltransferase</keyword>
<evidence type="ECO:0000313" key="1">
    <source>
        <dbReference type="EMBL" id="NGO74081.1"/>
    </source>
</evidence>
<dbReference type="Pfam" id="PF13578">
    <property type="entry name" value="Methyltransf_24"/>
    <property type="match status" value="1"/>
</dbReference>
<protein>
    <submittedName>
        <fullName evidence="1">Class I SAM-dependent methyltransferase</fullName>
    </submittedName>
</protein>
<reference evidence="1 2" key="1">
    <citation type="submission" date="2020-02" db="EMBL/GenBank/DDBJ databases">
        <title>Whole-genome analyses of novel actinobacteria.</title>
        <authorList>
            <person name="Sahin N."/>
            <person name="Tokatli A."/>
        </authorList>
    </citation>
    <scope>NUCLEOTIDE SEQUENCE [LARGE SCALE GENOMIC DNA]</scope>
    <source>
        <strain evidence="1 2">YC504</strain>
    </source>
</reference>
<dbReference type="RefSeq" id="WP_165329606.1">
    <property type="nucleotide sequence ID" value="NZ_JAAKZW010000001.1"/>
</dbReference>
<dbReference type="AlphaFoldDB" id="A0A6G4XBQ8"/>
<name>A0A6G4XBQ8_9ACTN</name>
<gene>
    <name evidence="1" type="ORF">G6045_00010</name>
</gene>
<organism evidence="1 2">
    <name type="scientific">Streptomyces mesophilus</name>
    <dbReference type="NCBI Taxonomy" id="1775132"/>
    <lineage>
        <taxon>Bacteria</taxon>
        <taxon>Bacillati</taxon>
        <taxon>Actinomycetota</taxon>
        <taxon>Actinomycetes</taxon>
        <taxon>Kitasatosporales</taxon>
        <taxon>Streptomycetaceae</taxon>
        <taxon>Streptomyces</taxon>
    </lineage>
</organism>
<dbReference type="Gene3D" id="3.40.50.150">
    <property type="entry name" value="Vaccinia Virus protein VP39"/>
    <property type="match status" value="1"/>
</dbReference>
<sequence length="332" mass="37296">MPTLGQLYPQLDSVQLPENLPYTQCSAFELRFLYLLGKHRLTGAQGDLIELGSGGGGSTYAAALGLSENPEFDRSSAKLHAYDFFRVGKGTFATEKFFAGGKAPDGQSSFLEDFQEVLGPFLDFVEIHAGDIWETSDPHEKRPIEFLHVDIAKTARVWTCVAERFLPRLRPGSVLLHQDFAGPRLPWLHYSTGALLPYIEIAGPPIRSTLAFEVTERIPDEVFRAIAEDDFSIEKKIDLISAVQEQIDRDHTDGIPFRSVLELAKAFVLHYEGDHRRAWKIAEPLTDDAYLARTRADHFRQIKAELPAPAPAVRRSTMRRRLGRLARKAGLR</sequence>
<comment type="caution">
    <text evidence="1">The sequence shown here is derived from an EMBL/GenBank/DDBJ whole genome shotgun (WGS) entry which is preliminary data.</text>
</comment>
<proteinExistence type="predicted"/>
<keyword evidence="1" id="KW-0808">Transferase</keyword>